<gene>
    <name evidence="1" type="ORF">DPMN_183181</name>
</gene>
<dbReference type="AlphaFoldDB" id="A0A9D4DGQ4"/>
<comment type="caution">
    <text evidence="1">The sequence shown here is derived from an EMBL/GenBank/DDBJ whole genome shotgun (WGS) entry which is preliminary data.</text>
</comment>
<organism evidence="1 2">
    <name type="scientific">Dreissena polymorpha</name>
    <name type="common">Zebra mussel</name>
    <name type="synonym">Mytilus polymorpha</name>
    <dbReference type="NCBI Taxonomy" id="45954"/>
    <lineage>
        <taxon>Eukaryota</taxon>
        <taxon>Metazoa</taxon>
        <taxon>Spiralia</taxon>
        <taxon>Lophotrochozoa</taxon>
        <taxon>Mollusca</taxon>
        <taxon>Bivalvia</taxon>
        <taxon>Autobranchia</taxon>
        <taxon>Heteroconchia</taxon>
        <taxon>Euheterodonta</taxon>
        <taxon>Imparidentia</taxon>
        <taxon>Neoheterodontei</taxon>
        <taxon>Myida</taxon>
        <taxon>Dreissenoidea</taxon>
        <taxon>Dreissenidae</taxon>
        <taxon>Dreissena</taxon>
    </lineage>
</organism>
<evidence type="ECO:0000313" key="1">
    <source>
        <dbReference type="EMBL" id="KAH3748731.1"/>
    </source>
</evidence>
<accession>A0A9D4DGQ4</accession>
<protein>
    <submittedName>
        <fullName evidence="1">Uncharacterized protein</fullName>
    </submittedName>
</protein>
<sequence length="101" mass="11513">MSHWTGNIKCGANRIPWTPFLGDRVQTGVHLRTKVELIEIGTPEVRTLQIQTRGCCCMRSMKRTLLLGDRVQSRVHIRTKVVLIEIGTTEVRTLQIQTRAC</sequence>
<dbReference type="EMBL" id="JAIWYP010000010">
    <property type="protein sequence ID" value="KAH3748731.1"/>
    <property type="molecule type" value="Genomic_DNA"/>
</dbReference>
<name>A0A9D4DGQ4_DREPO</name>
<dbReference type="Proteomes" id="UP000828390">
    <property type="component" value="Unassembled WGS sequence"/>
</dbReference>
<evidence type="ECO:0000313" key="2">
    <source>
        <dbReference type="Proteomes" id="UP000828390"/>
    </source>
</evidence>
<reference evidence="1" key="2">
    <citation type="submission" date="2020-11" db="EMBL/GenBank/DDBJ databases">
        <authorList>
            <person name="McCartney M.A."/>
            <person name="Auch B."/>
            <person name="Kono T."/>
            <person name="Mallez S."/>
            <person name="Becker A."/>
            <person name="Gohl D.M."/>
            <person name="Silverstein K.A.T."/>
            <person name="Koren S."/>
            <person name="Bechman K.B."/>
            <person name="Herman A."/>
            <person name="Abrahante J.E."/>
            <person name="Garbe J."/>
        </authorList>
    </citation>
    <scope>NUCLEOTIDE SEQUENCE</scope>
    <source>
        <strain evidence="1">Duluth1</strain>
        <tissue evidence="1">Whole animal</tissue>
    </source>
</reference>
<keyword evidence="2" id="KW-1185">Reference proteome</keyword>
<reference evidence="1" key="1">
    <citation type="journal article" date="2019" name="bioRxiv">
        <title>The Genome of the Zebra Mussel, Dreissena polymorpha: A Resource for Invasive Species Research.</title>
        <authorList>
            <person name="McCartney M.A."/>
            <person name="Auch B."/>
            <person name="Kono T."/>
            <person name="Mallez S."/>
            <person name="Zhang Y."/>
            <person name="Obille A."/>
            <person name="Becker A."/>
            <person name="Abrahante J.E."/>
            <person name="Garbe J."/>
            <person name="Badalamenti J.P."/>
            <person name="Herman A."/>
            <person name="Mangelson H."/>
            <person name="Liachko I."/>
            <person name="Sullivan S."/>
            <person name="Sone E.D."/>
            <person name="Koren S."/>
            <person name="Silverstein K.A.T."/>
            <person name="Beckman K.B."/>
            <person name="Gohl D.M."/>
        </authorList>
    </citation>
    <scope>NUCLEOTIDE SEQUENCE</scope>
    <source>
        <strain evidence="1">Duluth1</strain>
        <tissue evidence="1">Whole animal</tissue>
    </source>
</reference>
<proteinExistence type="predicted"/>